<gene>
    <name evidence="2" type="ORF">MJO52_06535</name>
</gene>
<keyword evidence="1" id="KW-1133">Transmembrane helix</keyword>
<keyword evidence="3" id="KW-1185">Reference proteome</keyword>
<dbReference type="EMBL" id="CP092418">
    <property type="protein sequence ID" value="USD22790.1"/>
    <property type="molecule type" value="Genomic_DNA"/>
</dbReference>
<keyword evidence="1" id="KW-0472">Membrane</keyword>
<sequence>MEDHVYSPTTFWQLFGGINDFTTWFMPFFLFAASLVWFYRERSILSGLSLFAGILVTASRVAHILIPSVHSIALGHSEPTIEQNPIIWFLYVQALNIGSFIFVVCVGYHFAFIQTHNK</sequence>
<organism evidence="2 3">
    <name type="scientific">Microbulbifer variabilis</name>
    <dbReference type="NCBI Taxonomy" id="266805"/>
    <lineage>
        <taxon>Bacteria</taxon>
        <taxon>Pseudomonadati</taxon>
        <taxon>Pseudomonadota</taxon>
        <taxon>Gammaproteobacteria</taxon>
        <taxon>Cellvibrionales</taxon>
        <taxon>Microbulbiferaceae</taxon>
        <taxon>Microbulbifer</taxon>
    </lineage>
</organism>
<evidence type="ECO:0000313" key="3">
    <source>
        <dbReference type="Proteomes" id="UP001055658"/>
    </source>
</evidence>
<feature type="transmembrane region" description="Helical" evidence="1">
    <location>
        <begin position="21"/>
        <end position="39"/>
    </location>
</feature>
<evidence type="ECO:0000313" key="2">
    <source>
        <dbReference type="EMBL" id="USD22790.1"/>
    </source>
</evidence>
<reference evidence="2" key="1">
    <citation type="submission" date="2022-02" db="EMBL/GenBank/DDBJ databases">
        <title>Coral-associated bacteria.</title>
        <authorList>
            <person name="Tang K."/>
            <person name="Wang X."/>
        </authorList>
    </citation>
    <scope>NUCLEOTIDE SEQUENCE</scope>
    <source>
        <strain evidence="2">SCSIO 43006</strain>
    </source>
</reference>
<evidence type="ECO:0000256" key="1">
    <source>
        <dbReference type="SAM" id="Phobius"/>
    </source>
</evidence>
<dbReference type="Proteomes" id="UP001055658">
    <property type="component" value="Chromosome"/>
</dbReference>
<dbReference type="RefSeq" id="WP_252085143.1">
    <property type="nucleotide sequence ID" value="NZ_CP092418.1"/>
</dbReference>
<name>A0ABY4VFL0_9GAMM</name>
<keyword evidence="1" id="KW-0812">Transmembrane</keyword>
<feature type="transmembrane region" description="Helical" evidence="1">
    <location>
        <begin position="86"/>
        <end position="111"/>
    </location>
</feature>
<proteinExistence type="predicted"/>
<protein>
    <submittedName>
        <fullName evidence="2">Uncharacterized protein</fullName>
    </submittedName>
</protein>
<feature type="transmembrane region" description="Helical" evidence="1">
    <location>
        <begin position="46"/>
        <end position="66"/>
    </location>
</feature>
<accession>A0ABY4VFL0</accession>